<dbReference type="InterPro" id="IPR011051">
    <property type="entry name" value="RmlC_Cupin_sf"/>
</dbReference>
<dbReference type="SUPFAM" id="SSF51182">
    <property type="entry name" value="RmlC-like cupins"/>
    <property type="match status" value="1"/>
</dbReference>
<proteinExistence type="predicted"/>
<feature type="signal peptide" evidence="1">
    <location>
        <begin position="1"/>
        <end position="22"/>
    </location>
</feature>
<dbReference type="RefSeq" id="WP_408169981.1">
    <property type="nucleotide sequence ID" value="NZ_JAQQFR010000017.1"/>
</dbReference>
<dbReference type="EMBL" id="JAQQFR010000017">
    <property type="protein sequence ID" value="MFL9880981.1"/>
    <property type="molecule type" value="Genomic_DNA"/>
</dbReference>
<feature type="chain" id="PRO_5045577952" evidence="1">
    <location>
        <begin position="23"/>
        <end position="151"/>
    </location>
</feature>
<keyword evidence="3" id="KW-1185">Reference proteome</keyword>
<evidence type="ECO:0000313" key="3">
    <source>
        <dbReference type="Proteomes" id="UP001629214"/>
    </source>
</evidence>
<keyword evidence="1" id="KW-0732">Signal</keyword>
<comment type="caution">
    <text evidence="2">The sequence shown here is derived from an EMBL/GenBank/DDBJ whole genome shotgun (WGS) entry which is preliminary data.</text>
</comment>
<dbReference type="Proteomes" id="UP001629214">
    <property type="component" value="Unassembled WGS sequence"/>
</dbReference>
<dbReference type="Gene3D" id="2.60.120.10">
    <property type="entry name" value="Jelly Rolls"/>
    <property type="match status" value="1"/>
</dbReference>
<reference evidence="2 3" key="1">
    <citation type="journal article" date="2024" name="Chem. Sci.">
        <title>Discovery of megapolipeptins by genome mining of a Burkholderiales bacteria collection.</title>
        <authorList>
            <person name="Paulo B.S."/>
            <person name="Recchia M.J.J."/>
            <person name="Lee S."/>
            <person name="Fergusson C.H."/>
            <person name="Romanowski S.B."/>
            <person name="Hernandez A."/>
            <person name="Krull N."/>
            <person name="Liu D.Y."/>
            <person name="Cavanagh H."/>
            <person name="Bos A."/>
            <person name="Gray C.A."/>
            <person name="Murphy B.T."/>
            <person name="Linington R.G."/>
            <person name="Eustaquio A.S."/>
        </authorList>
    </citation>
    <scope>NUCLEOTIDE SEQUENCE [LARGE SCALE GENOMIC DNA]</scope>
    <source>
        <strain evidence="2 3">RL21-008-BIB-B</strain>
    </source>
</reference>
<gene>
    <name evidence="2" type="ORF">PQR63_21460</name>
</gene>
<evidence type="ECO:0000313" key="2">
    <source>
        <dbReference type="EMBL" id="MFL9880981.1"/>
    </source>
</evidence>
<accession>A0ABW8ZFN9</accession>
<protein>
    <submittedName>
        <fullName evidence="2">DUF4437 domain-containing protein</fullName>
    </submittedName>
</protein>
<name>A0ABW8ZFN9_9BURK</name>
<sequence>MNMKKVIIAMGLAFGVSIAASAADKKPVHEGPSVSVPAGDIKFVDTGVKSDGKELKAGPAYGNLANGRHGTFVRAPAGFKSAPHTHTEDYYAVVLKGVGANYQAGGKAVPLPVGSYWFQRGEESHVTECISDTDCLFFLVQPGKFDYVLSK</sequence>
<dbReference type="InterPro" id="IPR014710">
    <property type="entry name" value="RmlC-like_jellyroll"/>
</dbReference>
<dbReference type="Pfam" id="PF14499">
    <property type="entry name" value="DUF4437"/>
    <property type="match status" value="1"/>
</dbReference>
<dbReference type="InterPro" id="IPR028013">
    <property type="entry name" value="DUF4437"/>
</dbReference>
<evidence type="ECO:0000256" key="1">
    <source>
        <dbReference type="SAM" id="SignalP"/>
    </source>
</evidence>
<organism evidence="2 3">
    <name type="scientific">Herbaspirillum rhizosphaerae</name>
    <dbReference type="NCBI Taxonomy" id="346179"/>
    <lineage>
        <taxon>Bacteria</taxon>
        <taxon>Pseudomonadati</taxon>
        <taxon>Pseudomonadota</taxon>
        <taxon>Betaproteobacteria</taxon>
        <taxon>Burkholderiales</taxon>
        <taxon>Oxalobacteraceae</taxon>
        <taxon>Herbaspirillum</taxon>
    </lineage>
</organism>